<name>A0A1I5ZEQ5_9BACI</name>
<protein>
    <submittedName>
        <fullName evidence="2">Uncharacterized protein</fullName>
    </submittedName>
</protein>
<accession>A0A1I5ZEQ5</accession>
<dbReference type="EMBL" id="FOXX01000004">
    <property type="protein sequence ID" value="SFQ54911.1"/>
    <property type="molecule type" value="Genomic_DNA"/>
</dbReference>
<evidence type="ECO:0000313" key="2">
    <source>
        <dbReference type="EMBL" id="SFQ54911.1"/>
    </source>
</evidence>
<proteinExistence type="predicted"/>
<dbReference type="RefSeq" id="WP_061804315.1">
    <property type="nucleotide sequence ID" value="NZ_FOXX01000004.1"/>
</dbReference>
<keyword evidence="3" id="KW-1185">Reference proteome</keyword>
<organism evidence="2 3">
    <name type="scientific">Priestia endophytica DSM 13796</name>
    <dbReference type="NCBI Taxonomy" id="1121089"/>
    <lineage>
        <taxon>Bacteria</taxon>
        <taxon>Bacillati</taxon>
        <taxon>Bacillota</taxon>
        <taxon>Bacilli</taxon>
        <taxon>Bacillales</taxon>
        <taxon>Bacillaceae</taxon>
        <taxon>Priestia</taxon>
    </lineage>
</organism>
<dbReference type="GeneID" id="93710660"/>
<feature type="transmembrane region" description="Helical" evidence="1">
    <location>
        <begin position="7"/>
        <end position="28"/>
    </location>
</feature>
<evidence type="ECO:0000313" key="3">
    <source>
        <dbReference type="Proteomes" id="UP000182762"/>
    </source>
</evidence>
<keyword evidence="1" id="KW-1133">Transmembrane helix</keyword>
<keyword evidence="1" id="KW-0812">Transmembrane</keyword>
<feature type="transmembrane region" description="Helical" evidence="1">
    <location>
        <begin position="34"/>
        <end position="60"/>
    </location>
</feature>
<reference evidence="2 3" key="1">
    <citation type="submission" date="2016-10" db="EMBL/GenBank/DDBJ databases">
        <authorList>
            <person name="Varghese N."/>
            <person name="Submissions S."/>
        </authorList>
    </citation>
    <scope>NUCLEOTIDE SEQUENCE [LARGE SCALE GENOMIC DNA]</scope>
    <source>
        <strain evidence="2 3">DSM 13796</strain>
    </source>
</reference>
<keyword evidence="1" id="KW-0472">Membrane</keyword>
<dbReference type="Proteomes" id="UP000182762">
    <property type="component" value="Unassembled WGS sequence"/>
</dbReference>
<evidence type="ECO:0000256" key="1">
    <source>
        <dbReference type="SAM" id="Phobius"/>
    </source>
</evidence>
<sequence>MWEKWISAYITFALISASTVVFFMNIFFPNLLSTNVIIGLIGVLCLAVFLAILQAVFIIIKLIRWDKS</sequence>
<gene>
    <name evidence="2" type="ORF">SAMN02745910_01985</name>
</gene>
<comment type="caution">
    <text evidence="2">The sequence shown here is derived from an EMBL/GenBank/DDBJ whole genome shotgun (WGS) entry which is preliminary data.</text>
</comment>